<proteinExistence type="predicted"/>
<dbReference type="InterPro" id="IPR036271">
    <property type="entry name" value="Tet_transcr_reg_TetR-rel_C_sf"/>
</dbReference>
<name>X0W6L3_9ZZZZ</name>
<comment type="caution">
    <text evidence="1">The sequence shown here is derived from an EMBL/GenBank/DDBJ whole genome shotgun (WGS) entry which is preliminary data.</text>
</comment>
<organism evidence="1">
    <name type="scientific">marine sediment metagenome</name>
    <dbReference type="NCBI Taxonomy" id="412755"/>
    <lineage>
        <taxon>unclassified sequences</taxon>
        <taxon>metagenomes</taxon>
        <taxon>ecological metagenomes</taxon>
    </lineage>
</organism>
<dbReference type="SUPFAM" id="SSF48498">
    <property type="entry name" value="Tetracyclin repressor-like, C-terminal domain"/>
    <property type="match status" value="1"/>
</dbReference>
<protein>
    <recommendedName>
        <fullName evidence="2">Transcriptional regulator TetR C-terminal Proteobacteria type domain-containing protein</fullName>
    </recommendedName>
</protein>
<feature type="non-terminal residue" evidence="1">
    <location>
        <position position="1"/>
    </location>
</feature>
<dbReference type="Gene3D" id="1.10.357.10">
    <property type="entry name" value="Tetracycline Repressor, domain 2"/>
    <property type="match status" value="1"/>
</dbReference>
<reference evidence="1" key="1">
    <citation type="journal article" date="2014" name="Front. Microbiol.">
        <title>High frequency of phylogenetically diverse reductive dehalogenase-homologous genes in deep subseafloor sedimentary metagenomes.</title>
        <authorList>
            <person name="Kawai M."/>
            <person name="Futagami T."/>
            <person name="Toyoda A."/>
            <person name="Takaki Y."/>
            <person name="Nishi S."/>
            <person name="Hori S."/>
            <person name="Arai W."/>
            <person name="Tsubouchi T."/>
            <person name="Morono Y."/>
            <person name="Uchiyama I."/>
            <person name="Ito T."/>
            <person name="Fujiyama A."/>
            <person name="Inagaki F."/>
            <person name="Takami H."/>
        </authorList>
    </citation>
    <scope>NUCLEOTIDE SEQUENCE</scope>
    <source>
        <strain evidence="1">Expedition CK06-06</strain>
    </source>
</reference>
<dbReference type="AlphaFoldDB" id="X0W6L3"/>
<accession>X0W6L3</accession>
<sequence length="164" mass="18575">LAGEVVDPLEIIRAIGLGYYDHLRSRSPVMKLLFQALSEADDEEIRQALHSNFAAFIRFLEQNIEEGKSQGLIRQDVNSTVAAWQFMAFGLNLDLIHLLGFDEELNRTYVEDWGRLYLDSIRERVPGADKGAGRAVTKGFDRYMVEDWGELHLDSVEEGTLDTG</sequence>
<gene>
    <name evidence="1" type="ORF">S01H1_55626</name>
</gene>
<evidence type="ECO:0000313" key="1">
    <source>
        <dbReference type="EMBL" id="GAG26534.1"/>
    </source>
</evidence>
<evidence type="ECO:0008006" key="2">
    <source>
        <dbReference type="Google" id="ProtNLM"/>
    </source>
</evidence>
<dbReference type="EMBL" id="BARS01036170">
    <property type="protein sequence ID" value="GAG26534.1"/>
    <property type="molecule type" value="Genomic_DNA"/>
</dbReference>